<proteinExistence type="predicted"/>
<dbReference type="AlphaFoldDB" id="A0A284RZ95"/>
<evidence type="ECO:0000313" key="1">
    <source>
        <dbReference type="EMBL" id="SJL14026.1"/>
    </source>
</evidence>
<gene>
    <name evidence="1" type="ORF">ARMOST_17478</name>
</gene>
<sequence length="132" mass="14782">MTVPIHRPVHLSSVLFIKDKSAENFAGSKGDETEDVVASKLRYGDGSRKESEGRYVTSQSLLPSTIDHDVRDGSISPLFSFLRAATFVALKILWLELTFWHFEKRKTLFLGRFPYSGPTAPPMYATKSSLLS</sequence>
<organism evidence="1 2">
    <name type="scientific">Armillaria ostoyae</name>
    <name type="common">Armillaria root rot fungus</name>
    <dbReference type="NCBI Taxonomy" id="47428"/>
    <lineage>
        <taxon>Eukaryota</taxon>
        <taxon>Fungi</taxon>
        <taxon>Dikarya</taxon>
        <taxon>Basidiomycota</taxon>
        <taxon>Agaricomycotina</taxon>
        <taxon>Agaricomycetes</taxon>
        <taxon>Agaricomycetidae</taxon>
        <taxon>Agaricales</taxon>
        <taxon>Marasmiineae</taxon>
        <taxon>Physalacriaceae</taxon>
        <taxon>Armillaria</taxon>
    </lineage>
</organism>
<evidence type="ECO:0000313" key="2">
    <source>
        <dbReference type="Proteomes" id="UP000219338"/>
    </source>
</evidence>
<name>A0A284RZ95_ARMOS</name>
<keyword evidence="2" id="KW-1185">Reference proteome</keyword>
<dbReference type="Proteomes" id="UP000219338">
    <property type="component" value="Unassembled WGS sequence"/>
</dbReference>
<dbReference type="EMBL" id="FUEG01000022">
    <property type="protein sequence ID" value="SJL14026.1"/>
    <property type="molecule type" value="Genomic_DNA"/>
</dbReference>
<reference evidence="2" key="1">
    <citation type="journal article" date="2017" name="Nat. Ecol. Evol.">
        <title>Genome expansion and lineage-specific genetic innovations in the forest pathogenic fungi Armillaria.</title>
        <authorList>
            <person name="Sipos G."/>
            <person name="Prasanna A.N."/>
            <person name="Walter M.C."/>
            <person name="O'Connor E."/>
            <person name="Balint B."/>
            <person name="Krizsan K."/>
            <person name="Kiss B."/>
            <person name="Hess J."/>
            <person name="Varga T."/>
            <person name="Slot J."/>
            <person name="Riley R."/>
            <person name="Boka B."/>
            <person name="Rigling D."/>
            <person name="Barry K."/>
            <person name="Lee J."/>
            <person name="Mihaltcheva S."/>
            <person name="LaButti K."/>
            <person name="Lipzen A."/>
            <person name="Waldron R."/>
            <person name="Moloney N.M."/>
            <person name="Sperisen C."/>
            <person name="Kredics L."/>
            <person name="Vagvoelgyi C."/>
            <person name="Patrignani A."/>
            <person name="Fitzpatrick D."/>
            <person name="Nagy I."/>
            <person name="Doyle S."/>
            <person name="Anderson J.B."/>
            <person name="Grigoriev I.V."/>
            <person name="Gueldener U."/>
            <person name="Muensterkoetter M."/>
            <person name="Nagy L.G."/>
        </authorList>
    </citation>
    <scope>NUCLEOTIDE SEQUENCE [LARGE SCALE GENOMIC DNA]</scope>
    <source>
        <strain evidence="2">C18/9</strain>
    </source>
</reference>
<accession>A0A284RZ95</accession>
<protein>
    <submittedName>
        <fullName evidence="1">Uncharacterized protein</fullName>
    </submittedName>
</protein>